<name>A0A4R3JLW6_9RHOB</name>
<comment type="caution">
    <text evidence="1">The sequence shown here is derived from an EMBL/GenBank/DDBJ whole genome shotgun (WGS) entry which is preliminary data.</text>
</comment>
<evidence type="ECO:0000313" key="1">
    <source>
        <dbReference type="EMBL" id="TCS65970.1"/>
    </source>
</evidence>
<sequence length="50" mass="5985">SVWQKLTLATRLGTPIMQRSLRYPFFLRKLPYGHVVRRQHPLQHSSLTLR</sequence>
<protein>
    <submittedName>
        <fullName evidence="1">Uncharacterized protein</fullName>
    </submittedName>
</protein>
<organism evidence="1 2">
    <name type="scientific">Primorskyibacter sedentarius</name>
    <dbReference type="NCBI Taxonomy" id="745311"/>
    <lineage>
        <taxon>Bacteria</taxon>
        <taxon>Pseudomonadati</taxon>
        <taxon>Pseudomonadota</taxon>
        <taxon>Alphaproteobacteria</taxon>
        <taxon>Rhodobacterales</taxon>
        <taxon>Roseobacteraceae</taxon>
        <taxon>Primorskyibacter</taxon>
    </lineage>
</organism>
<proteinExistence type="predicted"/>
<keyword evidence="2" id="KW-1185">Reference proteome</keyword>
<gene>
    <name evidence="1" type="ORF">EDD52_103392</name>
</gene>
<reference evidence="1 2" key="1">
    <citation type="submission" date="2019-03" db="EMBL/GenBank/DDBJ databases">
        <title>Genomic Encyclopedia of Type Strains, Phase IV (KMG-IV): sequencing the most valuable type-strain genomes for metagenomic binning, comparative biology and taxonomic classification.</title>
        <authorList>
            <person name="Goeker M."/>
        </authorList>
    </citation>
    <scope>NUCLEOTIDE SEQUENCE [LARGE SCALE GENOMIC DNA]</scope>
    <source>
        <strain evidence="1 2">DSM 104836</strain>
    </source>
</reference>
<accession>A0A4R3JLW6</accession>
<dbReference type="Proteomes" id="UP000295696">
    <property type="component" value="Unassembled WGS sequence"/>
</dbReference>
<feature type="non-terminal residue" evidence="1">
    <location>
        <position position="1"/>
    </location>
</feature>
<evidence type="ECO:0000313" key="2">
    <source>
        <dbReference type="Proteomes" id="UP000295696"/>
    </source>
</evidence>
<dbReference type="EMBL" id="SLZU01000003">
    <property type="protein sequence ID" value="TCS65970.1"/>
    <property type="molecule type" value="Genomic_DNA"/>
</dbReference>
<dbReference type="AlphaFoldDB" id="A0A4R3JLW6"/>